<evidence type="ECO:0000259" key="1">
    <source>
        <dbReference type="PROSITE" id="PS50914"/>
    </source>
</evidence>
<organism evidence="2 3">
    <name type="scientific">Hymenobacter sedentarius</name>
    <dbReference type="NCBI Taxonomy" id="1411621"/>
    <lineage>
        <taxon>Bacteria</taxon>
        <taxon>Pseudomonadati</taxon>
        <taxon>Bacteroidota</taxon>
        <taxon>Cytophagia</taxon>
        <taxon>Cytophagales</taxon>
        <taxon>Hymenobacteraceae</taxon>
        <taxon>Hymenobacter</taxon>
    </lineage>
</organism>
<feature type="domain" description="BON" evidence="1">
    <location>
        <begin position="244"/>
        <end position="312"/>
    </location>
</feature>
<proteinExistence type="predicted"/>
<dbReference type="InterPro" id="IPR014004">
    <property type="entry name" value="Transpt-assoc_nodulatn_dom_bac"/>
</dbReference>
<dbReference type="PANTHER" id="PTHR34606">
    <property type="entry name" value="BON DOMAIN-CONTAINING PROTEIN"/>
    <property type="match status" value="1"/>
</dbReference>
<reference evidence="2 3" key="1">
    <citation type="submission" date="2015-12" db="EMBL/GenBank/DDBJ databases">
        <authorList>
            <person name="Shamseldin A."/>
            <person name="Moawad H."/>
            <person name="Abd El-Rahim W.M."/>
            <person name="Sadowsky M.J."/>
        </authorList>
    </citation>
    <scope>NUCLEOTIDE SEQUENCE [LARGE SCALE GENOMIC DNA]</scope>
    <source>
        <strain evidence="2 3">DG5B</strain>
    </source>
</reference>
<gene>
    <name evidence="2" type="ORF">AUC43_17565</name>
</gene>
<dbReference type="PROSITE" id="PS50914">
    <property type="entry name" value="BON"/>
    <property type="match status" value="3"/>
</dbReference>
<accession>A0A0U4BTH1</accession>
<name>A0A0U4BTH1_9BACT</name>
<dbReference type="Proteomes" id="UP000059542">
    <property type="component" value="Chromosome"/>
</dbReference>
<dbReference type="KEGG" id="hyg:AUC43_17565"/>
<protein>
    <recommendedName>
        <fullName evidence="1">BON domain-containing protein</fullName>
    </recommendedName>
</protein>
<evidence type="ECO:0000313" key="2">
    <source>
        <dbReference type="EMBL" id="ALW86727.1"/>
    </source>
</evidence>
<dbReference type="PANTHER" id="PTHR34606:SF15">
    <property type="entry name" value="BON DOMAIN-CONTAINING PROTEIN"/>
    <property type="match status" value="1"/>
</dbReference>
<dbReference type="InterPro" id="IPR007055">
    <property type="entry name" value="BON_dom"/>
</dbReference>
<evidence type="ECO:0000313" key="3">
    <source>
        <dbReference type="Proteomes" id="UP000059542"/>
    </source>
</evidence>
<dbReference type="RefSeq" id="WP_068196693.1">
    <property type="nucleotide sequence ID" value="NZ_CP013909.1"/>
</dbReference>
<feature type="domain" description="BON" evidence="1">
    <location>
        <begin position="317"/>
        <end position="385"/>
    </location>
</feature>
<dbReference type="SMART" id="SM00749">
    <property type="entry name" value="BON"/>
    <property type="match status" value="4"/>
</dbReference>
<dbReference type="STRING" id="1411621.AUC43_17565"/>
<keyword evidence="3" id="KW-1185">Reference proteome</keyword>
<feature type="domain" description="BON" evidence="1">
    <location>
        <begin position="86"/>
        <end position="154"/>
    </location>
</feature>
<dbReference type="Pfam" id="PF04972">
    <property type="entry name" value="BON"/>
    <property type="match status" value="6"/>
</dbReference>
<dbReference type="EMBL" id="CP013909">
    <property type="protein sequence ID" value="ALW86727.1"/>
    <property type="molecule type" value="Genomic_DNA"/>
</dbReference>
<dbReference type="InterPro" id="IPR051686">
    <property type="entry name" value="Lipoprotein_DolP"/>
</dbReference>
<sequence>MTTLPSSEAREERLADADIMAAVELLLLKKGVCSSLLHTQCRAGIVELVGFTDSLLSRERAVAIAKAVRGVRGVIADIGIRTPDVPDAELKQRAEQALQLDPAAGDYPVQCYAHNGHVRLEGTVKTWAESQLVLRVLTGVPGVRQVDNHLTVQDGGVKISDEDITKQVRELLDWDIRVKSPLVDIRTEQGVVHLSGTVGTAAEHEQAVATAHMAGAHRVDARDLVVAYWALDKELRRQKFAPKADEAVAEAVRDTLRLDPRVQAFEPQVHVRDGVVTLLGTVGNLRARHAAEQDAANVVGVWGVNDLLQVRGQFPSPDGRIQQQIKDALASDSFLSQYSFTVNVYNGKAQLYGTVASHFELERAQEIVASSSGVVELVNCLELAAANEEPAELALAATETDETPVPTASGPVPDHVLAQRLRHRYYWSALLHDQDIKIAVREGRVTLTGTVETWLERRRAAAEALECGARDVNNHLHLMASPTGPVPTA</sequence>
<dbReference type="AlphaFoldDB" id="A0A0U4BTH1"/>
<dbReference type="Gene3D" id="3.30.1340.30">
    <property type="match status" value="4"/>
</dbReference>